<dbReference type="PANTHER" id="PTHR30055:SF234">
    <property type="entry name" value="HTH-TYPE TRANSCRIPTIONAL REGULATOR BETI"/>
    <property type="match status" value="1"/>
</dbReference>
<dbReference type="InterPro" id="IPR050109">
    <property type="entry name" value="HTH-type_TetR-like_transc_reg"/>
</dbReference>
<keyword evidence="4" id="KW-0804">Transcription</keyword>
<dbReference type="PROSITE" id="PS50977">
    <property type="entry name" value="HTH_TETR_2"/>
    <property type="match status" value="1"/>
</dbReference>
<keyword evidence="8" id="KW-1185">Reference proteome</keyword>
<feature type="DNA-binding region" description="H-T-H motif" evidence="5">
    <location>
        <begin position="17"/>
        <end position="36"/>
    </location>
</feature>
<dbReference type="Proteomes" id="UP001501570">
    <property type="component" value="Unassembled WGS sequence"/>
</dbReference>
<proteinExistence type="predicted"/>
<keyword evidence="2" id="KW-0805">Transcription regulation</keyword>
<evidence type="ECO:0000256" key="3">
    <source>
        <dbReference type="ARBA" id="ARBA00023125"/>
    </source>
</evidence>
<sequence length="196" mass="20108">MLAAAAAVIGRAGPGFTLADVAAQAQVSAGTLVHRFGSKHGLLLAMVRTAVEDTRREMSALGAGDGDPLAALVRAIVERYAPLDDPATAANNLAQLAADLSDEALRAAMADLYAAVRHGIGALLRRAVEAGALPGAPPVPVAARILAATADGTAIHWSTHPHGGLRRRLATDLDHILVGWRHAPAGAGPDTRGERR</sequence>
<dbReference type="SUPFAM" id="SSF48498">
    <property type="entry name" value="Tetracyclin repressor-like, C-terminal domain"/>
    <property type="match status" value="1"/>
</dbReference>
<dbReference type="InterPro" id="IPR009057">
    <property type="entry name" value="Homeodomain-like_sf"/>
</dbReference>
<keyword evidence="3 5" id="KW-0238">DNA-binding</keyword>
<evidence type="ECO:0000259" key="6">
    <source>
        <dbReference type="PROSITE" id="PS50977"/>
    </source>
</evidence>
<comment type="caution">
    <text evidence="7">The sequence shown here is derived from an EMBL/GenBank/DDBJ whole genome shotgun (WGS) entry which is preliminary data.</text>
</comment>
<dbReference type="InterPro" id="IPR036271">
    <property type="entry name" value="Tet_transcr_reg_TetR-rel_C_sf"/>
</dbReference>
<reference evidence="8" key="1">
    <citation type="journal article" date="2019" name="Int. J. Syst. Evol. Microbiol.">
        <title>The Global Catalogue of Microorganisms (GCM) 10K type strain sequencing project: providing services to taxonomists for standard genome sequencing and annotation.</title>
        <authorList>
            <consortium name="The Broad Institute Genomics Platform"/>
            <consortium name="The Broad Institute Genome Sequencing Center for Infectious Disease"/>
            <person name="Wu L."/>
            <person name="Ma J."/>
        </authorList>
    </citation>
    <scope>NUCLEOTIDE SEQUENCE [LARGE SCALE GENOMIC DNA]</scope>
    <source>
        <strain evidence="8">JCM 18304</strain>
    </source>
</reference>
<evidence type="ECO:0000256" key="5">
    <source>
        <dbReference type="PROSITE-ProRule" id="PRU00335"/>
    </source>
</evidence>
<protein>
    <submittedName>
        <fullName evidence="7">TetR/AcrR family transcriptional regulator</fullName>
    </submittedName>
</protein>
<evidence type="ECO:0000256" key="4">
    <source>
        <dbReference type="ARBA" id="ARBA00023163"/>
    </source>
</evidence>
<gene>
    <name evidence="7" type="ORF">GCM10023322_77450</name>
</gene>
<dbReference type="InterPro" id="IPR039538">
    <property type="entry name" value="BetI_C"/>
</dbReference>
<keyword evidence="1" id="KW-0678">Repressor</keyword>
<evidence type="ECO:0000256" key="2">
    <source>
        <dbReference type="ARBA" id="ARBA00023015"/>
    </source>
</evidence>
<organism evidence="7 8">
    <name type="scientific">Rugosimonospora acidiphila</name>
    <dbReference type="NCBI Taxonomy" id="556531"/>
    <lineage>
        <taxon>Bacteria</taxon>
        <taxon>Bacillati</taxon>
        <taxon>Actinomycetota</taxon>
        <taxon>Actinomycetes</taxon>
        <taxon>Micromonosporales</taxon>
        <taxon>Micromonosporaceae</taxon>
        <taxon>Rugosimonospora</taxon>
    </lineage>
</organism>
<dbReference type="InterPro" id="IPR001647">
    <property type="entry name" value="HTH_TetR"/>
</dbReference>
<evidence type="ECO:0000313" key="8">
    <source>
        <dbReference type="Proteomes" id="UP001501570"/>
    </source>
</evidence>
<name>A0ABP9SQ79_9ACTN</name>
<accession>A0ABP9SQ79</accession>
<dbReference type="PANTHER" id="PTHR30055">
    <property type="entry name" value="HTH-TYPE TRANSCRIPTIONAL REGULATOR RUTR"/>
    <property type="match status" value="1"/>
</dbReference>
<dbReference type="Gene3D" id="1.10.357.10">
    <property type="entry name" value="Tetracycline Repressor, domain 2"/>
    <property type="match status" value="1"/>
</dbReference>
<evidence type="ECO:0000313" key="7">
    <source>
        <dbReference type="EMBL" id="GAA5200163.1"/>
    </source>
</evidence>
<dbReference type="Pfam" id="PF13977">
    <property type="entry name" value="TetR_C_6"/>
    <property type="match status" value="1"/>
</dbReference>
<evidence type="ECO:0000256" key="1">
    <source>
        <dbReference type="ARBA" id="ARBA00022491"/>
    </source>
</evidence>
<feature type="domain" description="HTH tetR-type" evidence="6">
    <location>
        <begin position="1"/>
        <end position="54"/>
    </location>
</feature>
<dbReference type="EMBL" id="BAABJQ010000041">
    <property type="protein sequence ID" value="GAA5200163.1"/>
    <property type="molecule type" value="Genomic_DNA"/>
</dbReference>
<dbReference type="SUPFAM" id="SSF46689">
    <property type="entry name" value="Homeodomain-like"/>
    <property type="match status" value="1"/>
</dbReference>
<dbReference type="Pfam" id="PF00440">
    <property type="entry name" value="TetR_N"/>
    <property type="match status" value="1"/>
</dbReference>